<keyword evidence="2" id="KW-1015">Disulfide bond</keyword>
<dbReference type="Proteomes" id="UP001303373">
    <property type="component" value="Chromosome 4"/>
</dbReference>
<dbReference type="EMBL" id="CP138583">
    <property type="protein sequence ID" value="WPH00455.1"/>
    <property type="molecule type" value="Genomic_DNA"/>
</dbReference>
<keyword evidence="7" id="KW-1185">Reference proteome</keyword>
<comment type="caution">
    <text evidence="2">Lacks conserved residue(s) required for the propagation of feature annotation.</text>
</comment>
<evidence type="ECO:0000256" key="3">
    <source>
        <dbReference type="SAM" id="MobiDB-lite"/>
    </source>
</evidence>
<evidence type="ECO:0000259" key="5">
    <source>
        <dbReference type="PROSITE" id="PS50941"/>
    </source>
</evidence>
<gene>
    <name evidence="6" type="ORF">R9X50_00328400</name>
</gene>
<evidence type="ECO:0000256" key="1">
    <source>
        <dbReference type="ARBA" id="ARBA00022669"/>
    </source>
</evidence>
<keyword evidence="1 2" id="KW-0147">Chitin-binding</keyword>
<evidence type="ECO:0000256" key="2">
    <source>
        <dbReference type="PROSITE-ProRule" id="PRU00261"/>
    </source>
</evidence>
<dbReference type="InterPro" id="IPR036861">
    <property type="entry name" value="Endochitinase-like_sf"/>
</dbReference>
<feature type="region of interest" description="Disordered" evidence="3">
    <location>
        <begin position="576"/>
        <end position="604"/>
    </location>
</feature>
<dbReference type="AlphaFoldDB" id="A0AAQ3M416"/>
<protein>
    <submittedName>
        <fullName evidence="6">Vacuolar protein sorting-associated protein tda6</fullName>
    </submittedName>
</protein>
<feature type="chain" id="PRO_5043037042" evidence="4">
    <location>
        <begin position="19"/>
        <end position="604"/>
    </location>
</feature>
<dbReference type="PANTHER" id="PTHR48172:SF2">
    <property type="entry name" value="VACUOLAR PROTEIN SORTING PROTEIN 62"/>
    <property type="match status" value="1"/>
</dbReference>
<sequence>MQTLAYRCLAAFLAISLAYLILSGIGAHATQGTNPIKISENKEWIATSKYWLDRQFCIWFGLCGTLHLREAGWTWKHDMKSTPSPIEDVSGFWFSGREDPDSWSDEEIKKRTIPDYVFEHAPYVHLFSGEQFWPCDLPEHLLHTSPYLNYSAIPDADYKHNLSNLHELNDVESGMHARYVYLQSNDNVEERPTWLAGDKNIPNSPRVENNYEIHGVGPNSEDLKALHNTNNEQQNVDQSDQDVHVADANFIWPIERTPSLNGRCGGNSGYTCKGSQFGQCCSIHGWCGGSELFCDDLCDPLAGDCKDLLALGPRPDLRRRKRRLDKLEKTQHDPNRAGRSSAPAILVVVDKGNGTVDAFWFFFYSYNLGQTVFNIRFGNHVGDWEHTLVRFKDGQPHEVFLSEHTFGEAYSWSAMEKYLPNPDGSGTMLGTFSNITAARAAKRPVVFSAVGSHAMYGTPGLHPYILPWGLLHDQTDRGPLWDPSLNVRSFTYNSTNQEIRSSTRNPKAPVGWFNYAGHWGDKYYPLSDPRQYRFAGQYHYVNGPSGPKFKNLGRRTVCQNSQSGCEVRKWLGGSRSRMLPFPDDGDEEEGGIPGGNSTDDKTLT</sequence>
<dbReference type="SUPFAM" id="SSF57016">
    <property type="entry name" value="Plant lectins/antimicrobial peptides"/>
    <property type="match status" value="1"/>
</dbReference>
<reference evidence="6 7" key="1">
    <citation type="submission" date="2023-11" db="EMBL/GenBank/DDBJ databases">
        <title>An acidophilic fungus is an integral part of prey digestion in a carnivorous sundew plant.</title>
        <authorList>
            <person name="Tsai I.J."/>
        </authorList>
    </citation>
    <scope>NUCLEOTIDE SEQUENCE [LARGE SCALE GENOMIC DNA]</scope>
    <source>
        <strain evidence="6">169a</strain>
    </source>
</reference>
<name>A0AAQ3M416_9PEZI</name>
<dbReference type="CDD" id="cd11618">
    <property type="entry name" value="ChtBD1_1"/>
    <property type="match status" value="1"/>
</dbReference>
<keyword evidence="4" id="KW-0732">Signal</keyword>
<accession>A0AAQ3M416</accession>
<evidence type="ECO:0000313" key="6">
    <source>
        <dbReference type="EMBL" id="WPH00455.1"/>
    </source>
</evidence>
<dbReference type="GO" id="GO:0008061">
    <property type="term" value="F:chitin binding"/>
    <property type="evidence" value="ECO:0007669"/>
    <property type="project" value="UniProtKB-UniRule"/>
</dbReference>
<evidence type="ECO:0000313" key="7">
    <source>
        <dbReference type="Proteomes" id="UP001303373"/>
    </source>
</evidence>
<feature type="signal peptide" evidence="4">
    <location>
        <begin position="1"/>
        <end position="18"/>
    </location>
</feature>
<dbReference type="Gene3D" id="3.30.60.10">
    <property type="entry name" value="Endochitinase-like"/>
    <property type="match status" value="1"/>
</dbReference>
<dbReference type="PROSITE" id="PS50941">
    <property type="entry name" value="CHIT_BIND_I_2"/>
    <property type="match status" value="1"/>
</dbReference>
<feature type="domain" description="Chitin-binding type-1" evidence="5">
    <location>
        <begin position="261"/>
        <end position="307"/>
    </location>
</feature>
<feature type="disulfide bond" evidence="2">
    <location>
        <begin position="280"/>
        <end position="294"/>
    </location>
</feature>
<dbReference type="PANTHER" id="PTHR48172">
    <property type="match status" value="1"/>
</dbReference>
<evidence type="ECO:0000256" key="4">
    <source>
        <dbReference type="SAM" id="SignalP"/>
    </source>
</evidence>
<organism evidence="6 7">
    <name type="scientific">Acrodontium crateriforme</name>
    <dbReference type="NCBI Taxonomy" id="150365"/>
    <lineage>
        <taxon>Eukaryota</taxon>
        <taxon>Fungi</taxon>
        <taxon>Dikarya</taxon>
        <taxon>Ascomycota</taxon>
        <taxon>Pezizomycotina</taxon>
        <taxon>Dothideomycetes</taxon>
        <taxon>Dothideomycetidae</taxon>
        <taxon>Mycosphaerellales</taxon>
        <taxon>Teratosphaeriaceae</taxon>
        <taxon>Acrodontium</taxon>
    </lineage>
</organism>
<proteinExistence type="predicted"/>
<dbReference type="InterPro" id="IPR001002">
    <property type="entry name" value="Chitin-bd_1"/>
</dbReference>